<comment type="similarity">
    <text evidence="1 5">Belongs to the peptidase S41A family.</text>
</comment>
<dbReference type="EC" id="3.4.21.102" evidence="9"/>
<dbReference type="GO" id="GO:0030288">
    <property type="term" value="C:outer membrane-bounded periplasmic space"/>
    <property type="evidence" value="ECO:0007669"/>
    <property type="project" value="TreeGrafter"/>
</dbReference>
<dbReference type="CDD" id="cd07560">
    <property type="entry name" value="Peptidase_S41_CPP"/>
    <property type="match status" value="1"/>
</dbReference>
<dbReference type="InterPro" id="IPR041489">
    <property type="entry name" value="PDZ_6"/>
</dbReference>
<evidence type="ECO:0000313" key="11">
    <source>
        <dbReference type="EMBL" id="RHG30695.1"/>
    </source>
</evidence>
<dbReference type="Gene3D" id="3.90.226.10">
    <property type="entry name" value="2-enoyl-CoA Hydratase, Chain A, domain 1"/>
    <property type="match status" value="1"/>
</dbReference>
<keyword evidence="4 5" id="KW-0720">Serine protease</keyword>
<dbReference type="Pfam" id="PF17820">
    <property type="entry name" value="PDZ_6"/>
    <property type="match status" value="1"/>
</dbReference>
<dbReference type="NCBIfam" id="TIGR00225">
    <property type="entry name" value="prc"/>
    <property type="match status" value="1"/>
</dbReference>
<dbReference type="EMBL" id="CYXZ01000008">
    <property type="protein sequence ID" value="CUM96079.1"/>
    <property type="molecule type" value="Genomic_DNA"/>
</dbReference>
<dbReference type="InterPro" id="IPR005151">
    <property type="entry name" value="Tail-specific_protease"/>
</dbReference>
<dbReference type="GO" id="GO:0004252">
    <property type="term" value="F:serine-type endopeptidase activity"/>
    <property type="evidence" value="ECO:0007669"/>
    <property type="project" value="UniProtKB-EC"/>
</dbReference>
<dbReference type="SMART" id="SM00228">
    <property type="entry name" value="PDZ"/>
    <property type="match status" value="1"/>
</dbReference>
<name>A0A173T206_9FIRM</name>
<evidence type="ECO:0000256" key="6">
    <source>
        <dbReference type="SAM" id="MobiDB-lite"/>
    </source>
</evidence>
<keyword evidence="3 5" id="KW-0378">Hydrolase</keyword>
<accession>A0A173T206</accession>
<dbReference type="EMBL" id="QRID01000001">
    <property type="protein sequence ID" value="RHG30695.1"/>
    <property type="molecule type" value="Genomic_DNA"/>
</dbReference>
<dbReference type="Proteomes" id="UP000095350">
    <property type="component" value="Unassembled WGS sequence"/>
</dbReference>
<keyword evidence="2 5" id="KW-0645">Protease</keyword>
<evidence type="ECO:0000313" key="10">
    <source>
        <dbReference type="EMBL" id="MVQ46169.1"/>
    </source>
</evidence>
<proteinExistence type="inferred from homology"/>
<evidence type="ECO:0000256" key="1">
    <source>
        <dbReference type="ARBA" id="ARBA00009179"/>
    </source>
</evidence>
<dbReference type="EMBL" id="WGGT01000012">
    <property type="protein sequence ID" value="MVQ46169.1"/>
    <property type="molecule type" value="Genomic_DNA"/>
</dbReference>
<dbReference type="GO" id="GO:0007165">
    <property type="term" value="P:signal transduction"/>
    <property type="evidence" value="ECO:0007669"/>
    <property type="project" value="TreeGrafter"/>
</dbReference>
<dbReference type="InterPro" id="IPR036034">
    <property type="entry name" value="PDZ_sf"/>
</dbReference>
<evidence type="ECO:0000259" key="8">
    <source>
        <dbReference type="PROSITE" id="PS50106"/>
    </source>
</evidence>
<dbReference type="InterPro" id="IPR004447">
    <property type="entry name" value="Peptidase_S41A"/>
</dbReference>
<dbReference type="PROSITE" id="PS50106">
    <property type="entry name" value="PDZ"/>
    <property type="match status" value="1"/>
</dbReference>
<protein>
    <submittedName>
        <fullName evidence="9">Carboxy-terminal processing protease CtpB</fullName>
        <ecNumber evidence="9">3.4.21.102</ecNumber>
    </submittedName>
    <submittedName>
        <fullName evidence="10">PDZ domain-containing protein</fullName>
    </submittedName>
    <submittedName>
        <fullName evidence="11">S41 family peptidase</fullName>
    </submittedName>
</protein>
<dbReference type="Gene3D" id="2.30.42.10">
    <property type="match status" value="1"/>
</dbReference>
<dbReference type="Proteomes" id="UP000479531">
    <property type="component" value="Unassembled WGS sequence"/>
</dbReference>
<keyword evidence="7" id="KW-0812">Transmembrane</keyword>
<evidence type="ECO:0000313" key="14">
    <source>
        <dbReference type="Proteomes" id="UP000479531"/>
    </source>
</evidence>
<dbReference type="InterPro" id="IPR055210">
    <property type="entry name" value="CtpA/B_N"/>
</dbReference>
<dbReference type="Proteomes" id="UP000284051">
    <property type="component" value="Unassembled WGS sequence"/>
</dbReference>
<dbReference type="GO" id="GO:0006508">
    <property type="term" value="P:proteolysis"/>
    <property type="evidence" value="ECO:0007669"/>
    <property type="project" value="UniProtKB-KW"/>
</dbReference>
<dbReference type="STRING" id="166486.ERS852572_01283"/>
<dbReference type="Pfam" id="PF22694">
    <property type="entry name" value="CtpB_N-like"/>
    <property type="match status" value="1"/>
</dbReference>
<dbReference type="AlphaFoldDB" id="A0A173T206"/>
<dbReference type="InterPro" id="IPR029045">
    <property type="entry name" value="ClpP/crotonase-like_dom_sf"/>
</dbReference>
<dbReference type="PANTHER" id="PTHR32060:SF30">
    <property type="entry name" value="CARBOXY-TERMINAL PROCESSING PROTEASE CTPA"/>
    <property type="match status" value="1"/>
</dbReference>
<feature type="region of interest" description="Disordered" evidence="6">
    <location>
        <begin position="1"/>
        <end position="24"/>
    </location>
</feature>
<reference evidence="9 12" key="1">
    <citation type="submission" date="2015-09" db="EMBL/GenBank/DDBJ databases">
        <authorList>
            <consortium name="Pathogen Informatics"/>
        </authorList>
    </citation>
    <scope>NUCLEOTIDE SEQUENCE [LARGE SCALE GENOMIC DNA]</scope>
    <source>
        <strain evidence="9 12">2789STDY5834960</strain>
    </source>
</reference>
<keyword evidence="7" id="KW-1133">Transmembrane helix</keyword>
<evidence type="ECO:0000313" key="9">
    <source>
        <dbReference type="EMBL" id="CUM96079.1"/>
    </source>
</evidence>
<organism evidence="9 12">
    <name type="scientific">Roseburia intestinalis</name>
    <dbReference type="NCBI Taxonomy" id="166486"/>
    <lineage>
        <taxon>Bacteria</taxon>
        <taxon>Bacillati</taxon>
        <taxon>Bacillota</taxon>
        <taxon>Clostridia</taxon>
        <taxon>Lachnospirales</taxon>
        <taxon>Lachnospiraceae</taxon>
        <taxon>Roseburia</taxon>
    </lineage>
</organism>
<dbReference type="SUPFAM" id="SSF50156">
    <property type="entry name" value="PDZ domain-like"/>
    <property type="match status" value="1"/>
</dbReference>
<dbReference type="SMART" id="SM00245">
    <property type="entry name" value="TSPc"/>
    <property type="match status" value="1"/>
</dbReference>
<reference evidence="10 14" key="3">
    <citation type="submission" date="2019-10" db="EMBL/GenBank/DDBJ databases">
        <title>Roseburia spp. ameliorate alcoholic fatty liver via restoration of gut barrier function.</title>
        <authorList>
            <person name="Seo B."/>
            <person name="Ko G."/>
        </authorList>
    </citation>
    <scope>NUCLEOTIDE SEQUENCE [LARGE SCALE GENOMIC DNA]</scope>
    <source>
        <strain evidence="10 14">SNUG30017</strain>
    </source>
</reference>
<dbReference type="InterPro" id="IPR001478">
    <property type="entry name" value="PDZ"/>
</dbReference>
<evidence type="ECO:0000256" key="4">
    <source>
        <dbReference type="ARBA" id="ARBA00022825"/>
    </source>
</evidence>
<feature type="transmembrane region" description="Helical" evidence="7">
    <location>
        <begin position="31"/>
        <end position="50"/>
    </location>
</feature>
<feature type="domain" description="PDZ" evidence="8">
    <location>
        <begin position="124"/>
        <end position="194"/>
    </location>
</feature>
<dbReference type="PANTHER" id="PTHR32060">
    <property type="entry name" value="TAIL-SPECIFIC PROTEASE"/>
    <property type="match status" value="1"/>
</dbReference>
<evidence type="ECO:0000256" key="5">
    <source>
        <dbReference type="RuleBase" id="RU004404"/>
    </source>
</evidence>
<dbReference type="SUPFAM" id="SSF52096">
    <property type="entry name" value="ClpP/crotonase"/>
    <property type="match status" value="1"/>
</dbReference>
<dbReference type="OrthoDB" id="9812068at2"/>
<dbReference type="PaxDb" id="166486-ERS852572_01283"/>
<dbReference type="CDD" id="cd06782">
    <property type="entry name" value="cpPDZ_CPP-like"/>
    <property type="match status" value="1"/>
</dbReference>
<evidence type="ECO:0000313" key="13">
    <source>
        <dbReference type="Proteomes" id="UP000284051"/>
    </source>
</evidence>
<evidence type="ECO:0000256" key="7">
    <source>
        <dbReference type="SAM" id="Phobius"/>
    </source>
</evidence>
<evidence type="ECO:0000313" key="12">
    <source>
        <dbReference type="Proteomes" id="UP000095350"/>
    </source>
</evidence>
<dbReference type="Gene3D" id="3.30.750.44">
    <property type="match status" value="1"/>
</dbReference>
<dbReference type="RefSeq" id="WP_055193814.1">
    <property type="nucleotide sequence ID" value="NZ_CABIYH010000008.1"/>
</dbReference>
<reference evidence="11 13" key="2">
    <citation type="submission" date="2018-08" db="EMBL/GenBank/DDBJ databases">
        <title>A genome reference for cultivated species of the human gut microbiota.</title>
        <authorList>
            <person name="Zou Y."/>
            <person name="Xue W."/>
            <person name="Luo G."/>
        </authorList>
    </citation>
    <scope>NUCLEOTIDE SEQUENCE [LARGE SCALE GENOMIC DNA]</scope>
    <source>
        <strain evidence="11 13">AM22-21LB</strain>
    </source>
</reference>
<dbReference type="Pfam" id="PF03572">
    <property type="entry name" value="Peptidase_S41"/>
    <property type="match status" value="1"/>
</dbReference>
<sequence length="431" mass="47232">MENKNEQQVPEIMPEPIEEPKKSKKGQMAKGVACGIAGTILVGFVALNVVTKITGTKIYITNATAKTDSILDTKTVQKINELKAYTDMYYYDDVDDTELKDGLYEGMISGLGDKYSVYYNEEDYKQMQVSTTGQYYGIGAGLRQDPDTMVVSISKIYEGTPSDEAGLLADDVITSVDGTDATSMEVTELVKLIRGEEGTSVHLEVYRPSTGENLSFDVERKNVTLPSVSSQMLGDNIGYIHIDSFETETADQFEKAVAELDSEGMKALVLDVRYNGGGLVTAVVQILDDILPEGTVVYTEDKNGHRETYTSSGDTYMEYPLAVLINEDSASASEILAGAIKDYEYGTLIGTTTFGKGIVQTIFPLEDGDAVKLTTAKYFTPNGNYIHGVGIDPDIELEYEYLNPDGTEYDVKYDNQIQKAVEVLTEELSGK</sequence>
<keyword evidence="7" id="KW-0472">Membrane</keyword>
<evidence type="ECO:0000256" key="3">
    <source>
        <dbReference type="ARBA" id="ARBA00022801"/>
    </source>
</evidence>
<evidence type="ECO:0000256" key="2">
    <source>
        <dbReference type="ARBA" id="ARBA00022670"/>
    </source>
</evidence>
<gene>
    <name evidence="9" type="primary">ctpB</name>
    <name evidence="11" type="ORF">DW264_00115</name>
    <name evidence="9" type="ORF">ERS852572_01283</name>
    <name evidence="10" type="ORF">GCK47_10750</name>
</gene>